<feature type="domain" description="Thiamine pyrophosphate enzyme N-terminal TPP-binding" evidence="9">
    <location>
        <begin position="14"/>
        <end position="125"/>
    </location>
</feature>
<reference evidence="11 12" key="1">
    <citation type="submission" date="2019-04" db="EMBL/GenBank/DDBJ databases">
        <title>Bacillus sediminilitoris sp. nov., isolated from a tidal flat sediment on the East China Sea.</title>
        <authorList>
            <person name="Wei Y."/>
            <person name="Mao H."/>
            <person name="Fang J."/>
        </authorList>
    </citation>
    <scope>NUCLEOTIDE SEQUENCE [LARGE SCALE GENOMIC DNA]</scope>
    <source>
        <strain evidence="11 12">DSL-17</strain>
    </source>
</reference>
<dbReference type="InterPro" id="IPR032264">
    <property type="entry name" value="MenD_middle"/>
</dbReference>
<evidence type="ECO:0000256" key="7">
    <source>
        <dbReference type="HAMAP-Rule" id="MF_01659"/>
    </source>
</evidence>
<dbReference type="UniPathway" id="UPA00079"/>
<dbReference type="InterPro" id="IPR029035">
    <property type="entry name" value="DHS-like_NAD/FAD-binding_dom"/>
</dbReference>
<dbReference type="Pfam" id="PF02775">
    <property type="entry name" value="TPP_enzyme_C"/>
    <property type="match status" value="1"/>
</dbReference>
<protein>
    <recommendedName>
        <fullName evidence="7">2-succinyl-5-enolpyruvyl-6-hydroxy-3-cyclohexene-1-carboxylate synthase</fullName>
        <shortName evidence="7">SEPHCHC synthase</shortName>
        <ecNumber evidence="7">2.2.1.9</ecNumber>
    </recommendedName>
    <alternativeName>
        <fullName evidence="7">Menaquinone biosynthesis protein MenD</fullName>
    </alternativeName>
</protein>
<evidence type="ECO:0000256" key="5">
    <source>
        <dbReference type="ARBA" id="ARBA00023052"/>
    </source>
</evidence>
<feature type="domain" description="Thiamine pyrophosphate enzyme TPP-binding" evidence="8">
    <location>
        <begin position="428"/>
        <end position="555"/>
    </location>
</feature>
<dbReference type="NCBIfam" id="TIGR00173">
    <property type="entry name" value="menD"/>
    <property type="match status" value="1"/>
</dbReference>
<comment type="cofactor">
    <cofactor evidence="7">
        <name>thiamine diphosphate</name>
        <dbReference type="ChEBI" id="CHEBI:58937"/>
    </cofactor>
    <text evidence="7">Binds 1 thiamine pyrophosphate per subunit.</text>
</comment>
<keyword evidence="2 7" id="KW-0808">Transferase</keyword>
<dbReference type="GO" id="GO:0030976">
    <property type="term" value="F:thiamine pyrophosphate binding"/>
    <property type="evidence" value="ECO:0007669"/>
    <property type="project" value="UniProtKB-UniRule"/>
</dbReference>
<comment type="caution">
    <text evidence="11">The sequence shown here is derived from an EMBL/GenBank/DDBJ whole genome shotgun (WGS) entry which is preliminary data.</text>
</comment>
<dbReference type="EC" id="2.2.1.9" evidence="7"/>
<dbReference type="InterPro" id="IPR011766">
    <property type="entry name" value="TPP_enzyme_TPP-bd"/>
</dbReference>
<gene>
    <name evidence="7 11" type="primary">menD</name>
    <name evidence="11" type="ORF">E6W99_05340</name>
</gene>
<keyword evidence="5 7" id="KW-0786">Thiamine pyrophosphate</keyword>
<proteinExistence type="inferred from homology"/>
<dbReference type="GO" id="GO:0009234">
    <property type="term" value="P:menaquinone biosynthetic process"/>
    <property type="evidence" value="ECO:0007669"/>
    <property type="project" value="UniProtKB-UniRule"/>
</dbReference>
<dbReference type="PIRSF" id="PIRSF004983">
    <property type="entry name" value="MenD"/>
    <property type="match status" value="1"/>
</dbReference>
<dbReference type="CDD" id="cd02009">
    <property type="entry name" value="TPP_SHCHC_synthase"/>
    <property type="match status" value="1"/>
</dbReference>
<comment type="pathway">
    <text evidence="7">Quinol/quinone metabolism; menaquinone biosynthesis.</text>
</comment>
<evidence type="ECO:0000259" key="10">
    <source>
        <dbReference type="Pfam" id="PF16582"/>
    </source>
</evidence>
<keyword evidence="3 7" id="KW-0479">Metal-binding</keyword>
<comment type="subunit">
    <text evidence="7">Homodimer.</text>
</comment>
<dbReference type="AlphaFoldDB" id="A0A4S4C4K4"/>
<dbReference type="UniPathway" id="UPA01057">
    <property type="reaction ID" value="UER00164"/>
</dbReference>
<dbReference type="InterPro" id="IPR012001">
    <property type="entry name" value="Thiamin_PyroP_enz_TPP-bd_dom"/>
</dbReference>
<evidence type="ECO:0000256" key="1">
    <source>
        <dbReference type="ARBA" id="ARBA00022428"/>
    </source>
</evidence>
<evidence type="ECO:0000313" key="12">
    <source>
        <dbReference type="Proteomes" id="UP000310334"/>
    </source>
</evidence>
<dbReference type="InterPro" id="IPR029061">
    <property type="entry name" value="THDP-binding"/>
</dbReference>
<dbReference type="EMBL" id="SSNT01000003">
    <property type="protein sequence ID" value="THF82072.1"/>
    <property type="molecule type" value="Genomic_DNA"/>
</dbReference>
<organism evidence="11 12">
    <name type="scientific">Metabacillus sediminilitoris</name>
    <dbReference type="NCBI Taxonomy" id="2567941"/>
    <lineage>
        <taxon>Bacteria</taxon>
        <taxon>Bacillati</taxon>
        <taxon>Bacillota</taxon>
        <taxon>Bacilli</taxon>
        <taxon>Bacillales</taxon>
        <taxon>Bacillaceae</taxon>
        <taxon>Metabacillus</taxon>
    </lineage>
</organism>
<dbReference type="Gene3D" id="3.40.50.1220">
    <property type="entry name" value="TPP-binding domain"/>
    <property type="match status" value="1"/>
</dbReference>
<keyword evidence="6 7" id="KW-0464">Manganese</keyword>
<feature type="domain" description="Menaquinone biosynthesis protein MenD middle" evidence="10">
    <location>
        <begin position="222"/>
        <end position="405"/>
    </location>
</feature>
<dbReference type="GO" id="GO:0030145">
    <property type="term" value="F:manganese ion binding"/>
    <property type="evidence" value="ECO:0007669"/>
    <property type="project" value="UniProtKB-UniRule"/>
</dbReference>
<dbReference type="HAMAP" id="MF_01659">
    <property type="entry name" value="MenD"/>
    <property type="match status" value="1"/>
</dbReference>
<comment type="pathway">
    <text evidence="7">Quinol/quinone metabolism; 1,4-dihydroxy-2-naphthoate biosynthesis; 1,4-dihydroxy-2-naphthoate from chorismate: step 2/7.</text>
</comment>
<comment type="cofactor">
    <cofactor evidence="7">
        <name>Mg(2+)</name>
        <dbReference type="ChEBI" id="CHEBI:18420"/>
    </cofactor>
    <cofactor evidence="7">
        <name>Mn(2+)</name>
        <dbReference type="ChEBI" id="CHEBI:29035"/>
    </cofactor>
</comment>
<evidence type="ECO:0000256" key="4">
    <source>
        <dbReference type="ARBA" id="ARBA00022842"/>
    </source>
</evidence>
<dbReference type="InterPro" id="IPR004433">
    <property type="entry name" value="MenaQ_synth_MenD"/>
</dbReference>
<name>A0A4S4C4K4_9BACI</name>
<evidence type="ECO:0000259" key="8">
    <source>
        <dbReference type="Pfam" id="PF02775"/>
    </source>
</evidence>
<keyword evidence="4 7" id="KW-0460">Magnesium</keyword>
<comment type="catalytic activity">
    <reaction evidence="7">
        <text>isochorismate + 2-oxoglutarate + H(+) = 5-enolpyruvoyl-6-hydroxy-2-succinyl-cyclohex-3-ene-1-carboxylate + CO2</text>
        <dbReference type="Rhea" id="RHEA:25593"/>
        <dbReference type="ChEBI" id="CHEBI:15378"/>
        <dbReference type="ChEBI" id="CHEBI:16526"/>
        <dbReference type="ChEBI" id="CHEBI:16810"/>
        <dbReference type="ChEBI" id="CHEBI:29780"/>
        <dbReference type="ChEBI" id="CHEBI:58818"/>
        <dbReference type="EC" id="2.2.1.9"/>
    </reaction>
</comment>
<evidence type="ECO:0000259" key="9">
    <source>
        <dbReference type="Pfam" id="PF02776"/>
    </source>
</evidence>
<dbReference type="PANTHER" id="PTHR42916">
    <property type="entry name" value="2-SUCCINYL-5-ENOLPYRUVYL-6-HYDROXY-3-CYCLOHEXENE-1-CARBOXYLATE SYNTHASE"/>
    <property type="match status" value="1"/>
</dbReference>
<dbReference type="Gene3D" id="3.40.50.970">
    <property type="match status" value="2"/>
</dbReference>
<dbReference type="RefSeq" id="WP_136352157.1">
    <property type="nucleotide sequence ID" value="NZ_CP046266.1"/>
</dbReference>
<evidence type="ECO:0000313" key="11">
    <source>
        <dbReference type="EMBL" id="THF82072.1"/>
    </source>
</evidence>
<keyword evidence="1 7" id="KW-0474">Menaquinone biosynthesis</keyword>
<dbReference type="PANTHER" id="PTHR42916:SF1">
    <property type="entry name" value="PROTEIN PHYLLO, CHLOROPLASTIC"/>
    <property type="match status" value="1"/>
</dbReference>
<dbReference type="GO" id="GO:0000287">
    <property type="term" value="F:magnesium ion binding"/>
    <property type="evidence" value="ECO:0007669"/>
    <property type="project" value="UniProtKB-UniRule"/>
</dbReference>
<comment type="similarity">
    <text evidence="7">Belongs to the TPP enzyme family. MenD subfamily.</text>
</comment>
<evidence type="ECO:0000256" key="6">
    <source>
        <dbReference type="ARBA" id="ARBA00023211"/>
    </source>
</evidence>
<evidence type="ECO:0000256" key="2">
    <source>
        <dbReference type="ARBA" id="ARBA00022679"/>
    </source>
</evidence>
<dbReference type="SUPFAM" id="SSF52518">
    <property type="entry name" value="Thiamin diphosphate-binding fold (THDP-binding)"/>
    <property type="match status" value="2"/>
</dbReference>
<keyword evidence="12" id="KW-1185">Reference proteome</keyword>
<evidence type="ECO:0000256" key="3">
    <source>
        <dbReference type="ARBA" id="ARBA00022723"/>
    </source>
</evidence>
<dbReference type="CDD" id="cd07037">
    <property type="entry name" value="TPP_PYR_MenD"/>
    <property type="match status" value="1"/>
</dbReference>
<dbReference type="Pfam" id="PF02776">
    <property type="entry name" value="TPP_enzyme_N"/>
    <property type="match status" value="1"/>
</dbReference>
<dbReference type="OrthoDB" id="9791859at2"/>
<dbReference type="Proteomes" id="UP000310334">
    <property type="component" value="Unassembled WGS sequence"/>
</dbReference>
<dbReference type="SUPFAM" id="SSF52467">
    <property type="entry name" value="DHS-like NAD/FAD-binding domain"/>
    <property type="match status" value="1"/>
</dbReference>
<comment type="function">
    <text evidence="7">Catalyzes the thiamine diphosphate-dependent decarboxylation of 2-oxoglutarate and the subsequent addition of the resulting succinic semialdehyde-thiamine pyrophosphate anion to isochorismate to yield 2-succinyl-5-enolpyruvyl-6-hydroxy-3-cyclohexene-1-carboxylate (SEPHCHC).</text>
</comment>
<accession>A0A4S4C4K4</accession>
<sequence>MSETDSFTQYVANFVDELVCSGVDTVVISPGSRSTPLAILMAEHPELTCYMNIDERSAGFFALGIAKSQQKPVALLCTSGTAAANYFPAIVEAKYARVPLLVLTADRPHELRDVGAPQAIDQIHMYGQYAKWFVDLALPEENLGMHRYVRTVAGRAVATAAASPAGVVHLNFPFREPLMPNLNLSNLWNKMDGRHTYLHIPTTSSVISDIEINKIAQLIQDETNGLIICGEHNEQDFAKTVQKLSEYLKFPVLADPISRLRAGIHKQEGIITSYNTLLNDPALLDELKPNVVIRFGAMPVSKPLTQMLKKYPDIKQIIVDQGGSYRDPTLNASYLITCNETIFCENLMAKVNNRDVTRFYDTWVKCNTVYGEMVDHLLENVTEMFEGKIVRELHKLLPNQCTLFVGNSMPIRDVDTFFGQTNKEITIMSNRGASGIDGVVSTALGASVNSKQPTFLLIGDLSFYHDLNGLLAAKLNHLDLTIILVNNDGGGIFSFLPQSKEERHFETLYGTPIGLDFSKAVSLYGGMYEKVESWDELQNHFNMIQSYKGLKVIEIQTDRKTRVKIHRELLDHVSQEIRKVLKQ</sequence>
<dbReference type="GO" id="GO:0070204">
    <property type="term" value="F:2-succinyl-5-enolpyruvyl-6-hydroxy-3-cyclohexene-1-carboxylic-acid synthase activity"/>
    <property type="evidence" value="ECO:0007669"/>
    <property type="project" value="UniProtKB-UniRule"/>
</dbReference>
<dbReference type="Pfam" id="PF16582">
    <property type="entry name" value="TPP_enzyme_M_2"/>
    <property type="match status" value="1"/>
</dbReference>